<reference evidence="1" key="1">
    <citation type="submission" date="2020-04" db="EMBL/GenBank/DDBJ databases">
        <authorList>
            <person name="Zhang T."/>
        </authorList>
    </citation>
    <scope>NUCLEOTIDE SEQUENCE</scope>
    <source>
        <strain evidence="1">HKST-UBA16</strain>
    </source>
</reference>
<proteinExistence type="predicted"/>
<sequence>MTDEEAGRIVEALARSSDPEIKQIFSNATNVQVEVPPVGEKIPILKRGITLNKEVSEAVLPLYFPV</sequence>
<accession>A0A955HX99</accession>
<comment type="caution">
    <text evidence="1">The sequence shown here is derived from an EMBL/GenBank/DDBJ whole genome shotgun (WGS) entry which is preliminary data.</text>
</comment>
<protein>
    <submittedName>
        <fullName evidence="1">Uncharacterized protein</fullName>
    </submittedName>
</protein>
<evidence type="ECO:0000313" key="2">
    <source>
        <dbReference type="Proteomes" id="UP000748332"/>
    </source>
</evidence>
<reference evidence="1" key="2">
    <citation type="journal article" date="2021" name="Microbiome">
        <title>Successional dynamics and alternative stable states in a saline activated sludge microbial community over 9 years.</title>
        <authorList>
            <person name="Wang Y."/>
            <person name="Ye J."/>
            <person name="Ju F."/>
            <person name="Liu L."/>
            <person name="Boyd J.A."/>
            <person name="Deng Y."/>
            <person name="Parks D.H."/>
            <person name="Jiang X."/>
            <person name="Yin X."/>
            <person name="Woodcroft B.J."/>
            <person name="Tyson G.W."/>
            <person name="Hugenholtz P."/>
            <person name="Polz M.F."/>
            <person name="Zhang T."/>
        </authorList>
    </citation>
    <scope>NUCLEOTIDE SEQUENCE</scope>
    <source>
        <strain evidence="1">HKST-UBA16</strain>
    </source>
</reference>
<evidence type="ECO:0000313" key="1">
    <source>
        <dbReference type="EMBL" id="MCA9375070.1"/>
    </source>
</evidence>
<dbReference type="Proteomes" id="UP000748332">
    <property type="component" value="Unassembled WGS sequence"/>
</dbReference>
<dbReference type="AlphaFoldDB" id="A0A955HX99"/>
<organism evidence="1 2">
    <name type="scientific">Candidatus Dojkabacteria bacterium</name>
    <dbReference type="NCBI Taxonomy" id="2099670"/>
    <lineage>
        <taxon>Bacteria</taxon>
        <taxon>Candidatus Dojkabacteria</taxon>
    </lineage>
</organism>
<gene>
    <name evidence="1" type="ORF">KC622_01930</name>
</gene>
<dbReference type="EMBL" id="JAGQLM010000079">
    <property type="protein sequence ID" value="MCA9375070.1"/>
    <property type="molecule type" value="Genomic_DNA"/>
</dbReference>
<name>A0A955HX99_9BACT</name>